<proteinExistence type="predicted"/>
<dbReference type="EMBL" id="LAHO01000003">
    <property type="protein sequence ID" value="KKO46530.1"/>
    <property type="molecule type" value="Genomic_DNA"/>
</dbReference>
<dbReference type="AlphaFoldDB" id="A0A0M2VA70"/>
<dbReference type="PATRIC" id="fig|336831.14.peg.3166"/>
<evidence type="ECO:0000256" key="2">
    <source>
        <dbReference type="SAM" id="Phobius"/>
    </source>
</evidence>
<gene>
    <name evidence="3" type="ORF">WG68_04255</name>
</gene>
<feature type="transmembrane region" description="Helical" evidence="2">
    <location>
        <begin position="110"/>
        <end position="131"/>
    </location>
</feature>
<name>A0A0M2VA70_9GAMM</name>
<organism evidence="3 4">
    <name type="scientific">Arsukibacterium ikkense</name>
    <dbReference type="NCBI Taxonomy" id="336831"/>
    <lineage>
        <taxon>Bacteria</taxon>
        <taxon>Pseudomonadati</taxon>
        <taxon>Pseudomonadota</taxon>
        <taxon>Gammaproteobacteria</taxon>
        <taxon>Chromatiales</taxon>
        <taxon>Chromatiaceae</taxon>
        <taxon>Arsukibacterium</taxon>
    </lineage>
</organism>
<keyword evidence="1" id="KW-0175">Coiled coil</keyword>
<accession>A0A0M2VA70</accession>
<feature type="transmembrane region" description="Helical" evidence="2">
    <location>
        <begin position="76"/>
        <end position="98"/>
    </location>
</feature>
<evidence type="ECO:0000256" key="1">
    <source>
        <dbReference type="SAM" id="Coils"/>
    </source>
</evidence>
<evidence type="ECO:0000313" key="3">
    <source>
        <dbReference type="EMBL" id="KKO46530.1"/>
    </source>
</evidence>
<dbReference type="Proteomes" id="UP000034228">
    <property type="component" value="Unassembled WGS sequence"/>
</dbReference>
<dbReference type="STRING" id="336831.WG68_04255"/>
<sequence>MQASSAFVIARGMNALISFLQSVTFEFSFGIGGSVGAGQVLDPLNDLVEQYSSAMKLAIGSLVIQKVLLEIVSDNFFKVLLSLSALSVLVSSAMAGFIRSAQLKYLLLKIFFILLFLRFSLVLVVAANGIVDNAFLHERTENQMQILENIEGVAEHSNPQLDPALNQALISNITELQQQAELLRQNLSQLSQRQQQGQQELRQREQQLQNLVRELGALQRLNYLNPDPRVQTMNEQIKQRRTMLQSWQAEQKVLQRQLTETVNQIQLAELALEGKTPGFMAAIANSFSSLGDGIAAVKDAVNPRQVYQLKQRLDNAVNNILNLMALFLLKTLILPLLFLFILNKGFKLIWNSGPQIVFRPIAS</sequence>
<dbReference type="RefSeq" id="WP_046556418.1">
    <property type="nucleotide sequence ID" value="NZ_LAHO01000003.1"/>
</dbReference>
<keyword evidence="2" id="KW-0472">Membrane</keyword>
<keyword evidence="2" id="KW-0812">Transmembrane</keyword>
<keyword evidence="4" id="KW-1185">Reference proteome</keyword>
<feature type="coiled-coil region" evidence="1">
    <location>
        <begin position="166"/>
        <end position="264"/>
    </location>
</feature>
<protein>
    <submittedName>
        <fullName evidence="3">Uncharacterized protein</fullName>
    </submittedName>
</protein>
<dbReference type="OrthoDB" id="5293851at2"/>
<evidence type="ECO:0000313" key="4">
    <source>
        <dbReference type="Proteomes" id="UP000034228"/>
    </source>
</evidence>
<reference evidence="3 4" key="1">
    <citation type="submission" date="2015-03" db="EMBL/GenBank/DDBJ databases">
        <title>Draft genome sequences of two protease-producing strains of Arsukibacterium isolated from two cold and alkaline environments.</title>
        <authorList>
            <person name="Lylloff J.E."/>
            <person name="Skov L.B."/>
            <person name="Jepsen M."/>
            <person name="Hallin P.F."/>
            <person name="Sorensen S.J."/>
            <person name="Stougaard P."/>
            <person name="Glaring M.A."/>
        </authorList>
    </citation>
    <scope>NUCLEOTIDE SEQUENCE [LARGE SCALE GENOMIC DNA]</scope>
    <source>
        <strain evidence="3 4">GCM72</strain>
    </source>
</reference>
<feature type="transmembrane region" description="Helical" evidence="2">
    <location>
        <begin position="320"/>
        <end position="342"/>
    </location>
</feature>
<keyword evidence="2" id="KW-1133">Transmembrane helix</keyword>
<comment type="caution">
    <text evidence="3">The sequence shown here is derived from an EMBL/GenBank/DDBJ whole genome shotgun (WGS) entry which is preliminary data.</text>
</comment>